<evidence type="ECO:0000256" key="7">
    <source>
        <dbReference type="ARBA" id="ARBA00022679"/>
    </source>
</evidence>
<evidence type="ECO:0000256" key="14">
    <source>
        <dbReference type="ARBA" id="ARBA00022876"/>
    </source>
</evidence>
<dbReference type="PROSITE" id="PS51738">
    <property type="entry name" value="PEPTIDASE_C21"/>
    <property type="match status" value="1"/>
</dbReference>
<feature type="compositionally biased region" description="Acidic residues" evidence="18">
    <location>
        <begin position="553"/>
        <end position="563"/>
    </location>
</feature>
<evidence type="ECO:0000313" key="21">
    <source>
        <dbReference type="EMBL" id="QRD99864.1"/>
    </source>
</evidence>
<dbReference type="InterPro" id="IPR001788">
    <property type="entry name" value="RNA-dep_RNA_pol_alsuvir"/>
</dbReference>
<comment type="subcellular location">
    <subcellularLocation>
        <location evidence="1">Virion</location>
    </subcellularLocation>
</comment>
<evidence type="ECO:0000256" key="2">
    <source>
        <dbReference type="ARBA" id="ARBA00022484"/>
    </source>
</evidence>
<accession>A0A889INU1</accession>
<protein>
    <submittedName>
        <fullName evidence="21">Polyprotein</fullName>
    </submittedName>
</protein>
<evidence type="ECO:0000256" key="1">
    <source>
        <dbReference type="ARBA" id="ARBA00004328"/>
    </source>
</evidence>
<dbReference type="GO" id="GO:0006396">
    <property type="term" value="P:RNA processing"/>
    <property type="evidence" value="ECO:0007669"/>
    <property type="project" value="InterPro"/>
</dbReference>
<evidence type="ECO:0000256" key="18">
    <source>
        <dbReference type="SAM" id="MobiDB-lite"/>
    </source>
</evidence>
<dbReference type="Gene3D" id="3.90.70.100">
    <property type="match status" value="1"/>
</dbReference>
<dbReference type="PROSITE" id="PS51657">
    <property type="entry name" value="PSRV_HELICASE"/>
    <property type="match status" value="1"/>
</dbReference>
<keyword evidence="8" id="KW-0548">Nucleotidyltransferase</keyword>
<evidence type="ECO:0000256" key="5">
    <source>
        <dbReference type="ARBA" id="ARBA00022662"/>
    </source>
</evidence>
<dbReference type="Gene3D" id="2.60.120.20">
    <property type="match status" value="1"/>
</dbReference>
<dbReference type="GO" id="GO:0005198">
    <property type="term" value="F:structural molecule activity"/>
    <property type="evidence" value="ECO:0007669"/>
    <property type="project" value="InterPro"/>
</dbReference>
<evidence type="ECO:0000256" key="13">
    <source>
        <dbReference type="ARBA" id="ARBA00022844"/>
    </source>
</evidence>
<dbReference type="GO" id="GO:0006508">
    <property type="term" value="P:proteolysis"/>
    <property type="evidence" value="ECO:0007669"/>
    <property type="project" value="UniProtKB-KW"/>
</dbReference>
<feature type="compositionally biased region" description="Polar residues" evidence="18">
    <location>
        <begin position="623"/>
        <end position="641"/>
    </location>
</feature>
<dbReference type="InterPro" id="IPR002588">
    <property type="entry name" value="Alphavirus-like_MT_dom"/>
</dbReference>
<evidence type="ECO:0000259" key="19">
    <source>
        <dbReference type="PROSITE" id="PS51657"/>
    </source>
</evidence>
<keyword evidence="4" id="KW-0489">Methyltransferase</keyword>
<feature type="domain" description="(+)RNA virus helicase C-terminal" evidence="19">
    <location>
        <begin position="844"/>
        <end position="1142"/>
    </location>
</feature>
<keyword evidence="15" id="KW-0511">Multifunctional enzyme</keyword>
<keyword evidence="14" id="KW-1127">Modulation of host ubiquitin pathway by viral deubiquitinase</keyword>
<keyword evidence="6" id="KW-0645">Protease</keyword>
<evidence type="ECO:0000256" key="8">
    <source>
        <dbReference type="ARBA" id="ARBA00022695"/>
    </source>
</evidence>
<feature type="domain" description="Alphavirus-like MT" evidence="20">
    <location>
        <begin position="60"/>
        <end position="224"/>
    </location>
</feature>
<name>A0A889INU1_9VIRU</name>
<dbReference type="InterPro" id="IPR027417">
    <property type="entry name" value="P-loop_NTPase"/>
</dbReference>
<evidence type="ECO:0000259" key="20">
    <source>
        <dbReference type="PROSITE" id="PS51743"/>
    </source>
</evidence>
<dbReference type="Pfam" id="PF00983">
    <property type="entry name" value="Tymo_coat"/>
    <property type="match status" value="1"/>
</dbReference>
<dbReference type="SUPFAM" id="SSF88633">
    <property type="entry name" value="Positive stranded ssRNA viruses"/>
    <property type="match status" value="1"/>
</dbReference>
<keyword evidence="11" id="KW-0788">Thiol protease</keyword>
<evidence type="ECO:0000256" key="6">
    <source>
        <dbReference type="ARBA" id="ARBA00022670"/>
    </source>
</evidence>
<dbReference type="GO" id="GO:0008174">
    <property type="term" value="F:mRNA methyltransferase activity"/>
    <property type="evidence" value="ECO:0007669"/>
    <property type="project" value="UniProtKB-UniRule"/>
</dbReference>
<dbReference type="EMBL" id="MW520376">
    <property type="protein sequence ID" value="QRD99864.1"/>
    <property type="molecule type" value="Genomic_RNA"/>
</dbReference>
<dbReference type="SUPFAM" id="SSF52540">
    <property type="entry name" value="P-loop containing nucleoside triphosphate hydrolases"/>
    <property type="match status" value="1"/>
</dbReference>
<dbReference type="GO" id="GO:0019028">
    <property type="term" value="C:viral capsid"/>
    <property type="evidence" value="ECO:0007669"/>
    <property type="project" value="InterPro"/>
</dbReference>
<keyword evidence="9" id="KW-0547">Nucleotide-binding</keyword>
<dbReference type="SUPFAM" id="SSF56672">
    <property type="entry name" value="DNA/RNA polymerases"/>
    <property type="match status" value="1"/>
</dbReference>
<dbReference type="GO" id="GO:0016556">
    <property type="term" value="P:mRNA modification"/>
    <property type="evidence" value="ECO:0007669"/>
    <property type="project" value="InterPro"/>
</dbReference>
<feature type="region of interest" description="Disordered" evidence="18">
    <location>
        <begin position="533"/>
        <end position="652"/>
    </location>
</feature>
<evidence type="ECO:0000256" key="15">
    <source>
        <dbReference type="ARBA" id="ARBA00023268"/>
    </source>
</evidence>
<dbReference type="GO" id="GO:0032259">
    <property type="term" value="P:methylation"/>
    <property type="evidence" value="ECO:0007669"/>
    <property type="project" value="UniProtKB-KW"/>
</dbReference>
<dbReference type="InterPro" id="IPR029053">
    <property type="entry name" value="Viral_coat"/>
</dbReference>
<keyword evidence="3" id="KW-0945">Host-virus interaction</keyword>
<keyword evidence="2" id="KW-0696">RNA-directed RNA polymerase</keyword>
<dbReference type="Pfam" id="PF00978">
    <property type="entry name" value="RdRP_2"/>
    <property type="match status" value="1"/>
</dbReference>
<comment type="similarity">
    <text evidence="17">Belongs to the Tymoviridae non-structural replication polyprotein family.</text>
</comment>
<dbReference type="GO" id="GO:0016032">
    <property type="term" value="P:viral process"/>
    <property type="evidence" value="ECO:0007669"/>
    <property type="project" value="InterPro"/>
</dbReference>
<keyword evidence="7" id="KW-0808">Transferase</keyword>
<dbReference type="GO" id="GO:0004197">
    <property type="term" value="F:cysteine-type endopeptidase activity"/>
    <property type="evidence" value="ECO:0007669"/>
    <property type="project" value="InterPro"/>
</dbReference>
<dbReference type="Pfam" id="PF01660">
    <property type="entry name" value="Vmethyltransf"/>
    <property type="match status" value="1"/>
</dbReference>
<feature type="compositionally biased region" description="Polar residues" evidence="18">
    <location>
        <begin position="603"/>
        <end position="616"/>
    </location>
</feature>
<evidence type="ECO:0000256" key="17">
    <source>
        <dbReference type="ARBA" id="ARBA00046330"/>
    </source>
</evidence>
<keyword evidence="13" id="KW-0946">Virion</keyword>
<keyword evidence="5" id="KW-1130">Modulation of host ubiquitin pathway by virus</keyword>
<dbReference type="Pfam" id="PF05381">
    <property type="entry name" value="Peptidase_C21"/>
    <property type="match status" value="1"/>
</dbReference>
<dbReference type="GO" id="GO:0039648">
    <property type="term" value="P:symbiont-mediated perturbation of host ubiquitin-like protein modification"/>
    <property type="evidence" value="ECO:0007669"/>
    <property type="project" value="UniProtKB-KW"/>
</dbReference>
<dbReference type="Gene3D" id="3.40.50.300">
    <property type="entry name" value="P-loop containing nucleotide triphosphate hydrolases"/>
    <property type="match status" value="1"/>
</dbReference>
<evidence type="ECO:0000256" key="9">
    <source>
        <dbReference type="ARBA" id="ARBA00022741"/>
    </source>
</evidence>
<dbReference type="InterPro" id="IPR008043">
    <property type="entry name" value="Peptidase_C21"/>
</dbReference>
<evidence type="ECO:0000256" key="3">
    <source>
        <dbReference type="ARBA" id="ARBA00022581"/>
    </source>
</evidence>
<proteinExistence type="inferred from homology"/>
<keyword evidence="12" id="KW-0067">ATP-binding</keyword>
<dbReference type="GO" id="GO:0005524">
    <property type="term" value="F:ATP binding"/>
    <property type="evidence" value="ECO:0007669"/>
    <property type="project" value="UniProtKB-KW"/>
</dbReference>
<reference evidence="21" key="1">
    <citation type="submission" date="2021-01" db="EMBL/GenBank/DDBJ databases">
        <authorList>
            <person name="Konstantinidis K."/>
            <person name="Dovrolis N."/>
            <person name="Kouvela A."/>
            <person name="Kassela K."/>
            <person name="Rosa Freitas M.G."/>
            <person name="Nearchou A."/>
            <person name="de Courcy Williams M."/>
            <person name="Veletza S."/>
            <person name="Mavromara P."/>
            <person name="Karakasiliotis I."/>
        </authorList>
    </citation>
    <scope>NUCLEOTIDE SEQUENCE</scope>
    <source>
        <strain evidence="21">TY1</strain>
    </source>
</reference>
<evidence type="ECO:0000256" key="4">
    <source>
        <dbReference type="ARBA" id="ARBA00022603"/>
    </source>
</evidence>
<evidence type="ECO:0000256" key="11">
    <source>
        <dbReference type="ARBA" id="ARBA00022807"/>
    </source>
</evidence>
<dbReference type="GO" id="GO:0003723">
    <property type="term" value="F:RNA binding"/>
    <property type="evidence" value="ECO:0007669"/>
    <property type="project" value="InterPro"/>
</dbReference>
<sequence length="1983" mass="223273">MISNFQKIIGNLGNTLHRDTITAPIADLTIPDFRKSLCRYPYSLSDVGIRFLQSAGISVPGSGHKSHPHPIHKTYELHLLHETWNALATQPATVMYMKESKFKKIQKENSNFQFLFNQIHVPKDHTRYSETSAGPIGTPLAFMHDALMYFTPAQILDLFEKSPDLEHLYASLVVPAESLIETRSVNPDLYTYKVLGKKLSYFMEGQKDGAYEQPLKANRWLTYHSISNPNLALSVTMISTVGPFHQMLISRSDPDPCTRFFSFPNAYLLPNPVDIDVPLYSRLVPVPVYDALTTYVRAVRTLRVTDPAGFVRTQQNKPEYSWVHASAWEFLHDFALKTSQCRPIHRFVLFHSLWSRAYAFILSHENTFRAIGTLTVSAAVAAITSWFESHRFHLVRLFGRRLINNHPFPWVRWFNNLPKWITGFSANSAASRELFHFDRRIKSQVPRCILSRFPSLRPSRPWCHHLAIGVLCVGAALALYQYTYRFTPQCLSDRYRNYMHPPRFQLCVETQGVPILKPASFFLKPLCEKTSLDSGFESPADSVDSVIHRSTDDERETPESDSPEIDHLPDLNQLPEEPTIEGIAPETSQDPSAPAQPTDRSQEPPQQLTSPPSENVLSDPESTETPVSNPFDVSSEPSNVVSIPEEPNPPSLLIDDPSAFGPIILAKDKYPLPHPEGYWNTRERLSTAATPSMIKACCLLQAIEDSISLPKEELWNALCQHLPDSLIDSHEVRRFGLSTDHLQLLAHLFAFQAIVRSRYGVFKVGVVRELKAYLHHKPGHWMKDEPHDPEIPDLVPPSEISLLEYLIQNPSIPTRQVHVYHSMPSRAKNLSSNMKNGLDGVSYKMYKPGTDKDILHQRDEVVSQAVSRPVQFSMVLGFAGCGKSHPIMRSIKQTKDYLIVVPTTHLRLEWLNALNLHSDKWRVSTWESALGKPIPFVVIDEIFKLPNGYLDLLIALNPNIQCIIALGDPLQGDYHSTNPESTNSRISSEIDHLSPYFSTYCGYTHRLDKKIASALGVYTSSNTTGKVTTGPHVVKELPTLIPSRQSSVTLSENGINCQTASSSQGLTHKKRVSIVLDRSWSRCTPQVSLVAVTRSRSGVHFVKDSPIAQNYGFHPAFDALLRNPIKYIDQFRSALAGAKVLDHPDELETLGPHALSNPRLRGSGEYKNFRSCVNRFHRRTKFRFDPNHVKGRRNWDTKITPDYDDDVILDFRQPDPVPQVIPSVDTTHLPETRRPLHYDINVAISEPVELSEAVPSEPSYEPVYPGYNYEMLLPELHREESPESLEIWFRGNLSNQFPHLDQPFELAASPFSLLAPVHNSKKDPTLLLASIPKRLRFRPTDSPTPLSTTDFTAAELLYRSYCDAMQLDPNVVVPFDETLFIDCIAENEFAQLSSKTRAVIMANANRSDPDWRYTYVRISRKRNIKSNDPSLFTGWKACQTLALMHDMVILLFGPVKKYQRAVLKRGHHNDKIFVYAGHSPFELSEHCKENFPENTHRCWNDFTSFDQAQGTETTLFEVSKMRRVGIPDHLIDLHFRLKTNLSCQFGPLTSMRFTGEPGTYDDNTDYNIAISNLKYVITQGLFSGDDSAFPSIPPLRPSWSFYHATYFPKLVFKTETGPYATFCGYYVGSAGAVRCPKPLLAKLTLAHDSGTLKDVIASYLAEFSVGHSSGDDFWTLLPLDQVPYQSGVYDFLCRHASRELKTALKIGEVPSDVLSVLDLRMTRPLFSLLSRVARIAYLKIHPSRFASWASSFLPSRKFKLLSCFHYVVKLFQTSLPILNQLNMASNHTEQLAVQPLPNLEMPTTSPLNSLFALQPGPGMTIPFQFVVYNHTSAAKYISTSITSFAGVSELIKHGRLCTLKQLECVVTPTLNATCYPTTVDITWTANDVVPNSNNILNFPSSSRITVGGPLLAAPSIIPCPFGWINNIIKAPLAFTDFPRFSASLWPNPKAAKEDATAVLATIMIRGEVHVSHPAACLSVSSTV</sequence>
<dbReference type="InterPro" id="IPR043502">
    <property type="entry name" value="DNA/RNA_pol_sf"/>
</dbReference>
<dbReference type="GO" id="GO:0003968">
    <property type="term" value="F:RNA-directed RNA polymerase activity"/>
    <property type="evidence" value="ECO:0007669"/>
    <property type="project" value="UniProtKB-KW"/>
</dbReference>
<dbReference type="GO" id="GO:0006351">
    <property type="term" value="P:DNA-templated transcription"/>
    <property type="evidence" value="ECO:0007669"/>
    <property type="project" value="InterPro"/>
</dbReference>
<dbReference type="PROSITE" id="PS51743">
    <property type="entry name" value="ALPHAVIRUS_MT"/>
    <property type="match status" value="1"/>
</dbReference>
<evidence type="ECO:0000256" key="12">
    <source>
        <dbReference type="ARBA" id="ARBA00022840"/>
    </source>
</evidence>
<comment type="function">
    <text evidence="16">RNA-directed RNA polymerase is responsible for the replication and transcription of the genome.</text>
</comment>
<dbReference type="InterPro" id="IPR000574">
    <property type="entry name" value="Tymo_coat"/>
</dbReference>
<dbReference type="InterPro" id="IPR043181">
    <property type="entry name" value="TYMV_endopept_dom"/>
</dbReference>
<evidence type="ECO:0000256" key="16">
    <source>
        <dbReference type="ARBA" id="ARBA00045135"/>
    </source>
</evidence>
<evidence type="ECO:0000256" key="10">
    <source>
        <dbReference type="ARBA" id="ARBA00022801"/>
    </source>
</evidence>
<keyword evidence="10" id="KW-0378">Hydrolase</keyword>
<dbReference type="InterPro" id="IPR027351">
    <property type="entry name" value="(+)RNA_virus_helicase_core_dom"/>
</dbReference>
<dbReference type="Pfam" id="PF01443">
    <property type="entry name" value="Viral_helicase1"/>
    <property type="match status" value="1"/>
</dbReference>
<organism evidence="21">
    <name type="scientific">Xanthi tymo-likevirus</name>
    <dbReference type="NCBI Taxonomy" id="2805785"/>
    <lineage>
        <taxon>Viruses</taxon>
        <taxon>Riboviria</taxon>
        <taxon>Orthornavirae</taxon>
        <taxon>Kitrinoviricota</taxon>
        <taxon>Alsuviricetes</taxon>
        <taxon>Tymovirales</taxon>
    </lineage>
</organism>